<dbReference type="GO" id="GO:0006310">
    <property type="term" value="P:DNA recombination"/>
    <property type="evidence" value="ECO:0007669"/>
    <property type="project" value="UniProtKB-UniRule"/>
</dbReference>
<reference evidence="18 19" key="1">
    <citation type="submission" date="2017-09" db="EMBL/GenBank/DDBJ databases">
        <title>Depth-based differentiation of microbial function through sediment-hosted aquifers and enrichment of novel symbionts in the deep terrestrial subsurface.</title>
        <authorList>
            <person name="Probst A.J."/>
            <person name="Ladd B."/>
            <person name="Jarett J.K."/>
            <person name="Geller-Mcgrath D.E."/>
            <person name="Sieber C.M."/>
            <person name="Emerson J.B."/>
            <person name="Anantharaman K."/>
            <person name="Thomas B.C."/>
            <person name="Malmstrom R."/>
            <person name="Stieglmeier M."/>
            <person name="Klingl A."/>
            <person name="Woyke T."/>
            <person name="Ryan C.M."/>
            <person name="Banfield J.F."/>
        </authorList>
    </citation>
    <scope>NUCLEOTIDE SEQUENCE [LARGE SCALE GENOMIC DNA]</scope>
    <source>
        <strain evidence="18">CG11_big_fil_rev_8_21_14_0_20_36_20</strain>
    </source>
</reference>
<dbReference type="EMBL" id="PCWQ01000010">
    <property type="protein sequence ID" value="PIR06722.1"/>
    <property type="molecule type" value="Genomic_DNA"/>
</dbReference>
<gene>
    <name evidence="18" type="ORF">COV55_02665</name>
</gene>
<comment type="caution">
    <text evidence="18">The sequence shown here is derived from an EMBL/GenBank/DDBJ whole genome shotgun (WGS) entry which is preliminary data.</text>
</comment>
<dbReference type="Pfam" id="PF00270">
    <property type="entry name" value="DEAD"/>
    <property type="match status" value="1"/>
</dbReference>
<keyword evidence="4 15" id="KW-0227">DNA damage</keyword>
<dbReference type="NCBIfam" id="TIGR00643">
    <property type="entry name" value="recG"/>
    <property type="match status" value="1"/>
</dbReference>
<dbReference type="Gene3D" id="2.40.50.140">
    <property type="entry name" value="Nucleic acid-binding proteins"/>
    <property type="match status" value="1"/>
</dbReference>
<dbReference type="SMART" id="SM00490">
    <property type="entry name" value="HELICc"/>
    <property type="match status" value="1"/>
</dbReference>
<dbReference type="Gene3D" id="3.40.50.300">
    <property type="entry name" value="P-loop containing nucleotide triphosphate hydrolases"/>
    <property type="match status" value="2"/>
</dbReference>
<keyword evidence="10 15" id="KW-0234">DNA repair</keyword>
<dbReference type="InterPro" id="IPR012340">
    <property type="entry name" value="NA-bd_OB-fold"/>
</dbReference>
<dbReference type="InterPro" id="IPR004609">
    <property type="entry name" value="ATP-dep_DNA_helicase_RecG"/>
</dbReference>
<evidence type="ECO:0000256" key="4">
    <source>
        <dbReference type="ARBA" id="ARBA00022763"/>
    </source>
</evidence>
<dbReference type="SMART" id="SM00487">
    <property type="entry name" value="DEXDc"/>
    <property type="match status" value="1"/>
</dbReference>
<evidence type="ECO:0000313" key="19">
    <source>
        <dbReference type="Proteomes" id="UP000230564"/>
    </source>
</evidence>
<proteinExistence type="inferred from homology"/>
<sequence>MPNKTQATDSVSQLHHIAAKLVQYFKKIKINTIADLLWYFPFRYDDLSQVKKIKDLTEGELATVRVKITNLKTYRSFKQKMIITKMLASDDSDTLEAMWFRQKFISQILKEGDEIYLSGKPQKKHLLWQFNNPTYEKMKDEPLHSARLVPIYHLSGRLTQKQLRFLMNRALKLSQTMNEPLPVDILNQEKYPWFHQALQEIHFPTNEKTLDQAVQRLKFQELFYLQCKYQLSKNDYQKQPTYSVPANKRLLEKTIEDLPFTLTNDQERTLQEILADLSPKKPMNRLIEGDVGSGKTIVAFLAALNIMSAGWQTAMIASTEILAQQHFQSSQFVLPKKYLANIALLTKNKYLLNNHQEISKKELLKKIKEGQIKFMIGTHTLIQDKINFKNLALVIIDEQHRFGVNQRQSLKNKSQDERVPHLLSMTATPIPRTLSLTLYGDLDISLIKEKPAGRQPVKTFLVPENKRNDAYKFIREKIELRQQVFIICPIIDESDKLGVKSVTQEYEKLNQNIFPDLEIRQLHGQLKTEEKEKIMADFKNNRFPILVATSIIEVGVDIPQATLMIIEGAERFGLSQLHQFRGRIGRNDLESFCLLFTTDQTQLNKQRLKALTQTNDGFKLAELDLKLRGAGELFGTKQTGLMPLKIARLTDTELIKKAQIWAKKVTTDQKYLSQKQLQNTLNNLKTKIHLE</sequence>
<keyword evidence="8" id="KW-0238">DNA-binding</keyword>
<dbReference type="InterPro" id="IPR045562">
    <property type="entry name" value="RecG_dom3_C"/>
</dbReference>
<dbReference type="Pfam" id="PF17191">
    <property type="entry name" value="RecG_wedge"/>
    <property type="match status" value="1"/>
</dbReference>
<comment type="function">
    <text evidence="15">Plays a critical role in recombination and DNA repair. Helps process Holliday junction intermediates to mature products by catalyzing branch migration. Has replication fork regression activity, unwinds stalled or blocked replication forks to make a HJ that can be resolved. Has a DNA unwinding activity characteristic of a DNA helicase with 3'-5' polarity.</text>
</comment>
<evidence type="ECO:0000256" key="9">
    <source>
        <dbReference type="ARBA" id="ARBA00023172"/>
    </source>
</evidence>
<dbReference type="InterPro" id="IPR011545">
    <property type="entry name" value="DEAD/DEAH_box_helicase_dom"/>
</dbReference>
<evidence type="ECO:0000256" key="5">
    <source>
        <dbReference type="ARBA" id="ARBA00022801"/>
    </source>
</evidence>
<dbReference type="SUPFAM" id="SSF52540">
    <property type="entry name" value="P-loop containing nucleoside triphosphate hydrolases"/>
    <property type="match status" value="2"/>
</dbReference>
<feature type="domain" description="Helicase ATP-binding" evidence="16">
    <location>
        <begin position="276"/>
        <end position="447"/>
    </location>
</feature>
<evidence type="ECO:0000256" key="10">
    <source>
        <dbReference type="ARBA" id="ARBA00023204"/>
    </source>
</evidence>
<organism evidence="18 19">
    <name type="scientific">Candidatus Komeilibacteria bacterium CG11_big_fil_rev_8_21_14_0_20_36_20</name>
    <dbReference type="NCBI Taxonomy" id="1974477"/>
    <lineage>
        <taxon>Bacteria</taxon>
        <taxon>Candidatus Komeiliibacteriota</taxon>
    </lineage>
</organism>
<dbReference type="Proteomes" id="UP000230564">
    <property type="component" value="Unassembled WGS sequence"/>
</dbReference>
<dbReference type="PROSITE" id="PS51194">
    <property type="entry name" value="HELICASE_CTER"/>
    <property type="match status" value="1"/>
</dbReference>
<evidence type="ECO:0000256" key="8">
    <source>
        <dbReference type="ARBA" id="ARBA00023125"/>
    </source>
</evidence>
<evidence type="ECO:0000256" key="14">
    <source>
        <dbReference type="ARBA" id="ARBA00048988"/>
    </source>
</evidence>
<dbReference type="NCBIfam" id="NF008168">
    <property type="entry name" value="PRK10917.2-2"/>
    <property type="match status" value="1"/>
</dbReference>
<evidence type="ECO:0000256" key="6">
    <source>
        <dbReference type="ARBA" id="ARBA00022806"/>
    </source>
</evidence>
<dbReference type="SUPFAM" id="SSF50249">
    <property type="entry name" value="Nucleic acid-binding proteins"/>
    <property type="match status" value="1"/>
</dbReference>
<keyword evidence="11" id="KW-0413">Isomerase</keyword>
<dbReference type="CDD" id="cd04488">
    <property type="entry name" value="RecG_wedge_OBF"/>
    <property type="match status" value="1"/>
</dbReference>
<evidence type="ECO:0000256" key="2">
    <source>
        <dbReference type="ARBA" id="ARBA00017846"/>
    </source>
</evidence>
<dbReference type="Pfam" id="PF19833">
    <property type="entry name" value="RecG_dom3_C"/>
    <property type="match status" value="1"/>
</dbReference>
<evidence type="ECO:0000259" key="16">
    <source>
        <dbReference type="PROSITE" id="PS51192"/>
    </source>
</evidence>
<dbReference type="AlphaFoldDB" id="A0A2H0NCU6"/>
<dbReference type="GO" id="GO:0005524">
    <property type="term" value="F:ATP binding"/>
    <property type="evidence" value="ECO:0007669"/>
    <property type="project" value="UniProtKB-KW"/>
</dbReference>
<dbReference type="InterPro" id="IPR014001">
    <property type="entry name" value="Helicase_ATP-bd"/>
</dbReference>
<keyword evidence="7 15" id="KW-0067">ATP-binding</keyword>
<dbReference type="PANTHER" id="PTHR47964:SF1">
    <property type="entry name" value="ATP-DEPENDENT DNA HELICASE HOMOLOG RECG, CHLOROPLASTIC"/>
    <property type="match status" value="1"/>
</dbReference>
<comment type="catalytic activity">
    <reaction evidence="12 15">
        <text>Couples ATP hydrolysis with the unwinding of duplex DNA by translocating in the 3'-5' direction.</text>
        <dbReference type="EC" id="5.6.2.4"/>
    </reaction>
</comment>
<dbReference type="GO" id="GO:0043138">
    <property type="term" value="F:3'-5' DNA helicase activity"/>
    <property type="evidence" value="ECO:0007669"/>
    <property type="project" value="UniProtKB-EC"/>
</dbReference>
<name>A0A2H0NCU6_9BACT</name>
<evidence type="ECO:0000256" key="15">
    <source>
        <dbReference type="RuleBase" id="RU363016"/>
    </source>
</evidence>
<evidence type="ECO:0000256" key="3">
    <source>
        <dbReference type="ARBA" id="ARBA00022741"/>
    </source>
</evidence>
<dbReference type="GO" id="GO:0003677">
    <property type="term" value="F:DNA binding"/>
    <property type="evidence" value="ECO:0007669"/>
    <property type="project" value="UniProtKB-KW"/>
</dbReference>
<protein>
    <recommendedName>
        <fullName evidence="2 15">ATP-dependent DNA helicase RecG</fullName>
        <ecNumber evidence="13 15">5.6.2.4</ecNumber>
    </recommendedName>
</protein>
<evidence type="ECO:0000256" key="12">
    <source>
        <dbReference type="ARBA" id="ARBA00034617"/>
    </source>
</evidence>
<comment type="similarity">
    <text evidence="1 15">Belongs to the helicase family. RecG subfamily.</text>
</comment>
<dbReference type="Pfam" id="PF00271">
    <property type="entry name" value="Helicase_C"/>
    <property type="match status" value="1"/>
</dbReference>
<keyword evidence="6 15" id="KW-0347">Helicase</keyword>
<comment type="catalytic activity">
    <reaction evidence="14 15">
        <text>ATP + H2O = ADP + phosphate + H(+)</text>
        <dbReference type="Rhea" id="RHEA:13065"/>
        <dbReference type="ChEBI" id="CHEBI:15377"/>
        <dbReference type="ChEBI" id="CHEBI:15378"/>
        <dbReference type="ChEBI" id="CHEBI:30616"/>
        <dbReference type="ChEBI" id="CHEBI:43474"/>
        <dbReference type="ChEBI" id="CHEBI:456216"/>
        <dbReference type="EC" id="5.6.2.4"/>
    </reaction>
</comment>
<evidence type="ECO:0000256" key="11">
    <source>
        <dbReference type="ARBA" id="ARBA00023235"/>
    </source>
</evidence>
<dbReference type="GO" id="GO:0006281">
    <property type="term" value="P:DNA repair"/>
    <property type="evidence" value="ECO:0007669"/>
    <property type="project" value="UniProtKB-UniRule"/>
</dbReference>
<dbReference type="InterPro" id="IPR001650">
    <property type="entry name" value="Helicase_C-like"/>
</dbReference>
<evidence type="ECO:0000313" key="18">
    <source>
        <dbReference type="EMBL" id="PIR06722.1"/>
    </source>
</evidence>
<dbReference type="InterPro" id="IPR047112">
    <property type="entry name" value="RecG/Mfd"/>
</dbReference>
<keyword evidence="3 15" id="KW-0547">Nucleotide-binding</keyword>
<accession>A0A2H0NCU6</accession>
<feature type="domain" description="Helicase C-terminal" evidence="17">
    <location>
        <begin position="466"/>
        <end position="626"/>
    </location>
</feature>
<keyword evidence="5 15" id="KW-0378">Hydrolase</keyword>
<dbReference type="NCBIfam" id="NF008165">
    <property type="entry name" value="PRK10917.1-3"/>
    <property type="match status" value="1"/>
</dbReference>
<keyword evidence="9 15" id="KW-0233">DNA recombination</keyword>
<dbReference type="GO" id="GO:0016887">
    <property type="term" value="F:ATP hydrolysis activity"/>
    <property type="evidence" value="ECO:0007669"/>
    <property type="project" value="RHEA"/>
</dbReference>
<evidence type="ECO:0000256" key="7">
    <source>
        <dbReference type="ARBA" id="ARBA00022840"/>
    </source>
</evidence>
<dbReference type="EC" id="5.6.2.4" evidence="13 15"/>
<dbReference type="PANTHER" id="PTHR47964">
    <property type="entry name" value="ATP-DEPENDENT DNA HELICASE HOMOLOG RECG, CHLOROPLASTIC"/>
    <property type="match status" value="1"/>
</dbReference>
<evidence type="ECO:0000256" key="1">
    <source>
        <dbReference type="ARBA" id="ARBA00007504"/>
    </source>
</evidence>
<dbReference type="InterPro" id="IPR027417">
    <property type="entry name" value="P-loop_NTPase"/>
</dbReference>
<evidence type="ECO:0000256" key="13">
    <source>
        <dbReference type="ARBA" id="ARBA00034808"/>
    </source>
</evidence>
<dbReference type="InterPro" id="IPR033454">
    <property type="entry name" value="RecG_wedge"/>
</dbReference>
<evidence type="ECO:0000259" key="17">
    <source>
        <dbReference type="PROSITE" id="PS51194"/>
    </source>
</evidence>
<dbReference type="PROSITE" id="PS51192">
    <property type="entry name" value="HELICASE_ATP_BIND_1"/>
    <property type="match status" value="1"/>
</dbReference>